<dbReference type="InterPro" id="IPR045065">
    <property type="entry name" value="XPO1/5"/>
</dbReference>
<evidence type="ECO:0000256" key="1">
    <source>
        <dbReference type="SAM" id="MobiDB-lite"/>
    </source>
</evidence>
<dbReference type="EMBL" id="CP001325">
    <property type="protein sequence ID" value="ACO62745.1"/>
    <property type="molecule type" value="Genomic_DNA"/>
</dbReference>
<proteinExistence type="predicted"/>
<dbReference type="Pfam" id="PF08389">
    <property type="entry name" value="Xpo1"/>
    <property type="match status" value="1"/>
</dbReference>
<dbReference type="STRING" id="296587.C1E4M4"/>
<dbReference type="GO" id="GO:0006611">
    <property type="term" value="P:protein export from nucleus"/>
    <property type="evidence" value="ECO:0007669"/>
    <property type="project" value="InterPro"/>
</dbReference>
<evidence type="ECO:0000259" key="2">
    <source>
        <dbReference type="Pfam" id="PF08389"/>
    </source>
</evidence>
<dbReference type="GO" id="GO:0042565">
    <property type="term" value="C:RNA nuclear export complex"/>
    <property type="evidence" value="ECO:0007669"/>
    <property type="project" value="TreeGrafter"/>
</dbReference>
<dbReference type="PANTHER" id="PTHR11223">
    <property type="entry name" value="EXPORTIN 1/5"/>
    <property type="match status" value="1"/>
</dbReference>
<dbReference type="SUPFAM" id="SSF48371">
    <property type="entry name" value="ARM repeat"/>
    <property type="match status" value="1"/>
</dbReference>
<dbReference type="GO" id="GO:0006405">
    <property type="term" value="P:RNA export from nucleus"/>
    <property type="evidence" value="ECO:0007669"/>
    <property type="project" value="TreeGrafter"/>
</dbReference>
<dbReference type="Proteomes" id="UP000002009">
    <property type="component" value="Chromosome 4"/>
</dbReference>
<dbReference type="FunCoup" id="C1E4M4">
    <property type="interactions" value="1769"/>
</dbReference>
<dbReference type="PANTHER" id="PTHR11223:SF3">
    <property type="entry name" value="EXPORTIN-5"/>
    <property type="match status" value="1"/>
</dbReference>
<dbReference type="InterPro" id="IPR016024">
    <property type="entry name" value="ARM-type_fold"/>
</dbReference>
<evidence type="ECO:0000259" key="3">
    <source>
        <dbReference type="Pfam" id="PF19273"/>
    </source>
</evidence>
<organism evidence="4 5">
    <name type="scientific">Micromonas commoda (strain RCC299 / NOUM17 / CCMP2709)</name>
    <name type="common">Picoplanktonic green alga</name>
    <dbReference type="NCBI Taxonomy" id="296587"/>
    <lineage>
        <taxon>Eukaryota</taxon>
        <taxon>Viridiplantae</taxon>
        <taxon>Chlorophyta</taxon>
        <taxon>Mamiellophyceae</taxon>
        <taxon>Mamiellales</taxon>
        <taxon>Mamiellaceae</taxon>
        <taxon>Micromonas</taxon>
    </lineage>
</organism>
<dbReference type="GO" id="GO:0005737">
    <property type="term" value="C:cytoplasm"/>
    <property type="evidence" value="ECO:0007669"/>
    <property type="project" value="TreeGrafter"/>
</dbReference>
<feature type="domain" description="Exportin-5 C-terminal" evidence="3">
    <location>
        <begin position="359"/>
        <end position="1346"/>
    </location>
</feature>
<dbReference type="OrthoDB" id="507337at2759"/>
<evidence type="ECO:0000313" key="5">
    <source>
        <dbReference type="Proteomes" id="UP000002009"/>
    </source>
</evidence>
<feature type="region of interest" description="Disordered" evidence="1">
    <location>
        <begin position="828"/>
        <end position="885"/>
    </location>
</feature>
<feature type="compositionally biased region" description="Polar residues" evidence="1">
    <location>
        <begin position="851"/>
        <end position="864"/>
    </location>
</feature>
<dbReference type="Pfam" id="PF19273">
    <property type="entry name" value="Exportin-5"/>
    <property type="match status" value="1"/>
</dbReference>
<dbReference type="InterPro" id="IPR013598">
    <property type="entry name" value="Exportin-1/Importin-b-like"/>
</dbReference>
<dbReference type="GeneID" id="8243172"/>
<accession>C1E4M4</accession>
<protein>
    <submittedName>
        <fullName evidence="4">Uncharacterized protein</fullName>
    </submittedName>
</protein>
<reference evidence="4 5" key="1">
    <citation type="journal article" date="2009" name="Science">
        <title>Green evolution and dynamic adaptations revealed by genomes of the marine picoeukaryotes Micromonas.</title>
        <authorList>
            <person name="Worden A.Z."/>
            <person name="Lee J.H."/>
            <person name="Mock T."/>
            <person name="Rouze P."/>
            <person name="Simmons M.P."/>
            <person name="Aerts A.L."/>
            <person name="Allen A.E."/>
            <person name="Cuvelier M.L."/>
            <person name="Derelle E."/>
            <person name="Everett M.V."/>
            <person name="Foulon E."/>
            <person name="Grimwood J."/>
            <person name="Gundlach H."/>
            <person name="Henrissat B."/>
            <person name="Napoli C."/>
            <person name="McDonald S.M."/>
            <person name="Parker M.S."/>
            <person name="Rombauts S."/>
            <person name="Salamov A."/>
            <person name="Von Dassow P."/>
            <person name="Badger J.H."/>
            <person name="Coutinho P.M."/>
            <person name="Demir E."/>
            <person name="Dubchak I."/>
            <person name="Gentemann C."/>
            <person name="Eikrem W."/>
            <person name="Gready J.E."/>
            <person name="John U."/>
            <person name="Lanier W."/>
            <person name="Lindquist E.A."/>
            <person name="Lucas S."/>
            <person name="Mayer K.F."/>
            <person name="Moreau H."/>
            <person name="Not F."/>
            <person name="Otillar R."/>
            <person name="Panaud O."/>
            <person name="Pangilinan J."/>
            <person name="Paulsen I."/>
            <person name="Piegu B."/>
            <person name="Poliakov A."/>
            <person name="Robbens S."/>
            <person name="Schmutz J."/>
            <person name="Toulza E."/>
            <person name="Wyss T."/>
            <person name="Zelensky A."/>
            <person name="Zhou K."/>
            <person name="Armbrust E.V."/>
            <person name="Bhattacharya D."/>
            <person name="Goodenough U.W."/>
            <person name="Van de Peer Y."/>
            <person name="Grigoriev I.V."/>
        </authorList>
    </citation>
    <scope>NUCLEOTIDE SEQUENCE [LARGE SCALE GENOMIC DNA]</scope>
    <source>
        <strain evidence="5">RCC299 / NOUM17</strain>
    </source>
</reference>
<dbReference type="InParanoid" id="C1E4M4"/>
<dbReference type="Gene3D" id="1.25.10.10">
    <property type="entry name" value="Leucine-rich Repeat Variant"/>
    <property type="match status" value="2"/>
</dbReference>
<evidence type="ECO:0000313" key="4">
    <source>
        <dbReference type="EMBL" id="ACO62745.1"/>
    </source>
</evidence>
<dbReference type="RefSeq" id="XP_002501487.1">
    <property type="nucleotide sequence ID" value="XM_002501441.1"/>
</dbReference>
<name>C1E4M4_MICCC</name>
<dbReference type="GO" id="GO:0003723">
    <property type="term" value="F:RNA binding"/>
    <property type="evidence" value="ECO:0007669"/>
    <property type="project" value="TreeGrafter"/>
</dbReference>
<dbReference type="OMA" id="IAKRSWG"/>
<dbReference type="GO" id="GO:0005049">
    <property type="term" value="F:nuclear export signal receptor activity"/>
    <property type="evidence" value="ECO:0007669"/>
    <property type="project" value="InterPro"/>
</dbReference>
<sequence>MASVQQYLSVLAGAQSGANADAQRAAAQMQIELKNGDPRNAINLCMQLIARGQPLEARHFGYGVLQHVVARRWSQFTHPERQELAKLVYDKLSECGAVPTSEPPEPFMIKSKAATLMAEVVRQEGAALWSSIMPELATGACSDSPVRAELSALVMRYVAEDVAVYNSDIIGGRMKELLYGLTSTLPQALQAMYRLLEVHFSAAMNAAAAGNTPVAKAHAAAVSAALSAAAVYGEWAPLAPLMRSGVLDACCQLLSSGADIAFRAQACEVLRHVAHRRRGDTVNSAIASGAAGVVAGGKNASSGGPAALAAADADDAAREAAADAAAVVVGLEGICRGLGIAAQRVLAAPPAEVGSEEGEYARRLTETVATVAANHVQVIGDEGLRFAFLEALLGLTKHPRLDVLAAAIPAWPGLLRAMGAELPGTFVRPDKAIGSGVWGAQQRGGFGGGGGGVENGASAGASGGGVSLPGGAVAALLECARTWLQRGGGLASGLSTAGAPECKGDEWEDEYETRDELREAWIGLRARLMEVTKLCTALEPAAAAAAMAGSVTAVLGWVQPGGPLDPAKAAAMGPDGRSAVDDAIGSALEGCVSFVEPAMAAMPLSSANPAAAAAVAPALEGMLTRMLAVEFSSPVAVSQMSRLLESMGRTALVRPDAGTALLHRLFAILSGLPADDVKSPPARAKAAMTAGRTSQAARQRVCAAILGVCAAAPEVFNAHLEAFANQVDSLRSGGRLSGAERGALAEALLAVAGPSGPARVRDVLRWLLESVQRRWVPAPGVVSPDLVHLASLRELAKGEGAGGTQGLSDAHWELFHDVQLAERCLRRSAGDHDPGQQDGGGGGPGGGGGTSAANGSDSPDKMSQGSGGAGGWPNIPAGMVRPVDPPPPVEECPAADHLEWVLSISNALCRAIHDAWTPNGVAEAAALGLDRALCMSPEEQAAHLVHGPARTFALEGGGMPPASDTADAARNFLRGMRDSAYALVQLLSVHAPGAFYPNRAAAAAVGAAAFHELGHMHDRHARVLLHTLVRPVLGRCPAAHRPIWHAALTAGLLPHMHERLAGSWARVKASGVGKAGGGAGGMMEDDDGAFDAGALAVGGVNTGGGSAVIEDLIGERVTRDLARDHSAILELLAVPEGTFGRKTRGSGLTGHLRGAMNGVNTGVTSGGGGESSSGAAAARLADGGGRHVREWMSAVAGYDGGSGACARAGIATATAALTWGDSEAAGRALAFLKGIVAAAAAADGDQTLREMAGGEIFPGCLAGLTEPSNSAHQAELLGVIRDIVVHLLPVAGSVRRVLLGLPGMTEQSLGQLINDLAQIRSEKKAANRVKEMIVQAAGGGDALRAFAEARAGATSTGAIQVPNVTTRHQANRLEAAAKPGWTEEEVNAIGLNPLTANSRAQQ</sequence>
<dbReference type="eggNOG" id="KOG2020">
    <property type="taxonomic scope" value="Eukaryota"/>
</dbReference>
<keyword evidence="5" id="KW-1185">Reference proteome</keyword>
<dbReference type="GO" id="GO:0005634">
    <property type="term" value="C:nucleus"/>
    <property type="evidence" value="ECO:0007669"/>
    <property type="project" value="TreeGrafter"/>
</dbReference>
<dbReference type="KEGG" id="mis:MICPUN_58090"/>
<gene>
    <name evidence="4" type="ORF">MICPUN_58090</name>
</gene>
<dbReference type="InterPro" id="IPR011989">
    <property type="entry name" value="ARM-like"/>
</dbReference>
<feature type="compositionally biased region" description="Gly residues" evidence="1">
    <location>
        <begin position="837"/>
        <end position="850"/>
    </location>
</feature>
<dbReference type="InterPro" id="IPR045478">
    <property type="entry name" value="Exportin-5_C"/>
</dbReference>
<feature type="domain" description="Exportin-1/Importin-beta-like" evidence="2">
    <location>
        <begin position="108"/>
        <end position="270"/>
    </location>
</feature>